<dbReference type="AlphaFoldDB" id="A0A2T0SGS6"/>
<dbReference type="Pfam" id="PF13374">
    <property type="entry name" value="TPR_10"/>
    <property type="match status" value="3"/>
</dbReference>
<evidence type="ECO:0000313" key="4">
    <source>
        <dbReference type="Proteomes" id="UP000239494"/>
    </source>
</evidence>
<organism evidence="3 4">
    <name type="scientific">Umezawaea tangerina</name>
    <dbReference type="NCBI Taxonomy" id="84725"/>
    <lineage>
        <taxon>Bacteria</taxon>
        <taxon>Bacillati</taxon>
        <taxon>Actinomycetota</taxon>
        <taxon>Actinomycetes</taxon>
        <taxon>Pseudonocardiales</taxon>
        <taxon>Pseudonocardiaceae</taxon>
        <taxon>Umezawaea</taxon>
    </lineage>
</organism>
<dbReference type="InterPro" id="IPR053137">
    <property type="entry name" value="NLR-like"/>
</dbReference>
<dbReference type="RefSeq" id="WP_170156266.1">
    <property type="nucleotide sequence ID" value="NZ_PVTF01000020.1"/>
</dbReference>
<keyword evidence="4" id="KW-1185">Reference proteome</keyword>
<dbReference type="Gene3D" id="3.40.50.300">
    <property type="entry name" value="P-loop containing nucleotide triphosphate hydrolases"/>
    <property type="match status" value="1"/>
</dbReference>
<dbReference type="Pfam" id="PF25000">
    <property type="entry name" value="DUF7779"/>
    <property type="match status" value="1"/>
</dbReference>
<evidence type="ECO:0000313" key="3">
    <source>
        <dbReference type="EMBL" id="PRY32605.1"/>
    </source>
</evidence>
<dbReference type="SUPFAM" id="SSF52540">
    <property type="entry name" value="P-loop containing nucleoside triphosphate hydrolases"/>
    <property type="match status" value="1"/>
</dbReference>
<proteinExistence type="predicted"/>
<gene>
    <name evidence="3" type="ORF">CLV43_12024</name>
</gene>
<dbReference type="Proteomes" id="UP000239494">
    <property type="component" value="Unassembled WGS sequence"/>
</dbReference>
<comment type="caution">
    <text evidence="3">The sequence shown here is derived from an EMBL/GenBank/DDBJ whole genome shotgun (WGS) entry which is preliminary data.</text>
</comment>
<dbReference type="Gene3D" id="1.25.40.10">
    <property type="entry name" value="Tetratricopeptide repeat domain"/>
    <property type="match status" value="1"/>
</dbReference>
<dbReference type="Pfam" id="PF13424">
    <property type="entry name" value="TPR_12"/>
    <property type="match status" value="1"/>
</dbReference>
<dbReference type="InterPro" id="IPR041664">
    <property type="entry name" value="AAA_16"/>
</dbReference>
<dbReference type="PANTHER" id="PTHR46082">
    <property type="entry name" value="ATP/GTP-BINDING PROTEIN-RELATED"/>
    <property type="match status" value="1"/>
</dbReference>
<sequence length="793" mass="85001">MDFDKAVELLLHRAVSELHRDTADRGLDRLHDVVAGELAGTRELETLRAEVERFGDASAATRERIAAALRSTAAHDHDFEARLGAAIRDLGPSTWAPVTFTGGITSEGNTLAVGQINGSVHIGQPPHPPPAGPVARAAPGLPAIRSDIGVPAQVVGRKKELAALRSAFTRAENTGLPVVRTLTGLGGVGKTSLARAYAQRHHADYDVVHWIAAGDPSAVESQFRALLDDLAPGLADTAEDVVMAAHTQLGRCRGWLLVLDQLPDMGSLSDLVPPRGNGHVLVTTRHVDAGDRGGPVRVGPLRPKAAARLLVQLSGEDDRRAASALAGLLGHLPLALAQAGAFCGTTGMPLAEYATAYRDHPARLHRTGGLPDYGENVATTWELSFTRLSARAKALLTLLSFVAGDAIPIGVLLAPANPDEIAAPPELRDLMTDPVTRYDTAKELISYSLVTRCATPAMVNVHLLVQAVVRDRLENRVQPWLTTVKALLDAAWPTTPVTAVSTARWRLLRPHAQALLDHLRPDDPDALDLRHAMATWTGLTGDPAAARDQFTRLVDLHERVLGAAHPRTLAARGTLAHWTGVAGDPATARAQYADLLAARGLVLGDDHPDTLATLGKAAHWSFRAADVPEGLRLLTGLLRARERVLGPECPTTLASRQDVAGWTGRAGDAAGARDQLADLLAVRDRVLGPDHPDTLVTRHDWAYWTAEAGDPVEAHAQFAELLAVRERVLGRDHPDTLVTRHDKAYLAGRTGDVAGARDQFANLLTVRTRVLGPDHPDTLATRRHLDYWAERAR</sequence>
<dbReference type="PANTHER" id="PTHR46082:SF6">
    <property type="entry name" value="AAA+ ATPASE DOMAIN-CONTAINING PROTEIN-RELATED"/>
    <property type="match status" value="1"/>
</dbReference>
<dbReference type="SUPFAM" id="SSF48452">
    <property type="entry name" value="TPR-like"/>
    <property type="match status" value="1"/>
</dbReference>
<dbReference type="InterPro" id="IPR027417">
    <property type="entry name" value="P-loop_NTPase"/>
</dbReference>
<dbReference type="InterPro" id="IPR056681">
    <property type="entry name" value="DUF7779"/>
</dbReference>
<dbReference type="InterPro" id="IPR011990">
    <property type="entry name" value="TPR-like_helical_dom_sf"/>
</dbReference>
<evidence type="ECO:0000259" key="2">
    <source>
        <dbReference type="Pfam" id="PF25000"/>
    </source>
</evidence>
<evidence type="ECO:0000259" key="1">
    <source>
        <dbReference type="Pfam" id="PF13191"/>
    </source>
</evidence>
<reference evidence="3 4" key="1">
    <citation type="submission" date="2018-03" db="EMBL/GenBank/DDBJ databases">
        <title>Genomic Encyclopedia of Archaeal and Bacterial Type Strains, Phase II (KMG-II): from individual species to whole genera.</title>
        <authorList>
            <person name="Goeker M."/>
        </authorList>
    </citation>
    <scope>NUCLEOTIDE SEQUENCE [LARGE SCALE GENOMIC DNA]</scope>
    <source>
        <strain evidence="3 4">DSM 44720</strain>
    </source>
</reference>
<dbReference type="EMBL" id="PVTF01000020">
    <property type="protein sequence ID" value="PRY32605.1"/>
    <property type="molecule type" value="Genomic_DNA"/>
</dbReference>
<feature type="domain" description="Orc1-like AAA ATPase" evidence="1">
    <location>
        <begin position="153"/>
        <end position="309"/>
    </location>
</feature>
<dbReference type="Pfam" id="PF13191">
    <property type="entry name" value="AAA_16"/>
    <property type="match status" value="1"/>
</dbReference>
<accession>A0A2T0SGS6</accession>
<protein>
    <submittedName>
        <fullName evidence="3">Tetratricopeptide repeat protein</fullName>
    </submittedName>
</protein>
<feature type="domain" description="DUF7779" evidence="2">
    <location>
        <begin position="384"/>
        <end position="475"/>
    </location>
</feature>
<name>A0A2T0SGS6_9PSEU</name>